<dbReference type="InterPro" id="IPR042206">
    <property type="entry name" value="CRISPR-assoc_Cas1_C"/>
</dbReference>
<evidence type="ECO:0000313" key="12">
    <source>
        <dbReference type="Proteomes" id="UP000516013"/>
    </source>
</evidence>
<dbReference type="InterPro" id="IPR042211">
    <property type="entry name" value="CRISPR-assoc_Cas1_N"/>
</dbReference>
<evidence type="ECO:0000256" key="5">
    <source>
        <dbReference type="ARBA" id="ARBA00022842"/>
    </source>
</evidence>
<dbReference type="Gene3D" id="1.20.120.920">
    <property type="entry name" value="CRISPR-associated endonuclease Cas1, C-terminal domain"/>
    <property type="match status" value="1"/>
</dbReference>
<dbReference type="Gene3D" id="3.100.10.20">
    <property type="entry name" value="CRISPR-associated endonuclease Cas1, N-terminal domain"/>
    <property type="match status" value="1"/>
</dbReference>
<keyword evidence="3 10" id="KW-0255">Endonuclease</keyword>
<keyword evidence="6 10" id="KW-0051">Antiviral defense</keyword>
<dbReference type="Proteomes" id="UP000516013">
    <property type="component" value="Chromosome"/>
</dbReference>
<keyword evidence="7 10" id="KW-0238">DNA-binding</keyword>
<dbReference type="Pfam" id="PF01867">
    <property type="entry name" value="Cas_Cas1"/>
    <property type="match status" value="1"/>
</dbReference>
<dbReference type="InterPro" id="IPR002729">
    <property type="entry name" value="CRISPR-assoc_Cas1"/>
</dbReference>
<dbReference type="CDD" id="cd09634">
    <property type="entry name" value="Cas1_I-II-III"/>
    <property type="match status" value="1"/>
</dbReference>
<name>A0A7H0F2Z9_9CYAN</name>
<evidence type="ECO:0000256" key="3">
    <source>
        <dbReference type="ARBA" id="ARBA00022759"/>
    </source>
</evidence>
<dbReference type="HAMAP" id="MF_01470">
    <property type="entry name" value="Cas1"/>
    <property type="match status" value="1"/>
</dbReference>
<dbReference type="GO" id="GO:0043571">
    <property type="term" value="P:maintenance of CRISPR repeat elements"/>
    <property type="evidence" value="ECO:0007669"/>
    <property type="project" value="UniProtKB-UniRule"/>
</dbReference>
<dbReference type="NCBIfam" id="TIGR00287">
    <property type="entry name" value="cas1"/>
    <property type="match status" value="1"/>
</dbReference>
<dbReference type="EC" id="3.1.-.-" evidence="10"/>
<evidence type="ECO:0000256" key="7">
    <source>
        <dbReference type="ARBA" id="ARBA00023125"/>
    </source>
</evidence>
<comment type="similarity">
    <text evidence="10">Belongs to the CRISPR-associated endonuclease Cas1 family.</text>
</comment>
<dbReference type="InterPro" id="IPR050646">
    <property type="entry name" value="Cas1"/>
</dbReference>
<reference evidence="11 12" key="1">
    <citation type="submission" date="2020-08" db="EMBL/GenBank/DDBJ databases">
        <title>Complete genome sequence of Raphidiopsis curvispora isolated from drinking water reservoir in South Korea.</title>
        <authorList>
            <person name="Jeong J."/>
        </authorList>
    </citation>
    <scope>NUCLEOTIDE SEQUENCE [LARGE SCALE GENOMIC DNA]</scope>
    <source>
        <strain evidence="11 12">GIHE-G1</strain>
    </source>
</reference>
<dbReference type="GO" id="GO:0051607">
    <property type="term" value="P:defense response to virus"/>
    <property type="evidence" value="ECO:0007669"/>
    <property type="project" value="UniProtKB-UniRule"/>
</dbReference>
<dbReference type="AlphaFoldDB" id="A0A7H0F2Z9"/>
<dbReference type="RefSeq" id="WP_006278535.1">
    <property type="nucleotide sequence ID" value="NZ_CP060822.1"/>
</dbReference>
<comment type="subunit">
    <text evidence="9 10">Homodimer, forms a heterotetramer with a Cas2 homodimer.</text>
</comment>
<organism evidence="11 12">
    <name type="scientific">Cylindrospermopsis curvispora GIHE-G1</name>
    <dbReference type="NCBI Taxonomy" id="2666332"/>
    <lineage>
        <taxon>Bacteria</taxon>
        <taxon>Bacillati</taxon>
        <taxon>Cyanobacteriota</taxon>
        <taxon>Cyanophyceae</taxon>
        <taxon>Nostocales</taxon>
        <taxon>Aphanizomenonaceae</taxon>
        <taxon>Cylindrospermopsis</taxon>
    </lineage>
</organism>
<evidence type="ECO:0000256" key="9">
    <source>
        <dbReference type="ARBA" id="ARBA00038592"/>
    </source>
</evidence>
<evidence type="ECO:0000256" key="1">
    <source>
        <dbReference type="ARBA" id="ARBA00022722"/>
    </source>
</evidence>
<keyword evidence="12" id="KW-1185">Reference proteome</keyword>
<dbReference type="PANTHER" id="PTHR34353">
    <property type="entry name" value="CRISPR-ASSOCIATED ENDONUCLEASE CAS1 1"/>
    <property type="match status" value="1"/>
</dbReference>
<evidence type="ECO:0000256" key="8">
    <source>
        <dbReference type="ARBA" id="ARBA00023211"/>
    </source>
</evidence>
<dbReference type="EMBL" id="CP060822">
    <property type="protein sequence ID" value="QNP30415.1"/>
    <property type="molecule type" value="Genomic_DNA"/>
</dbReference>
<comment type="function">
    <text evidence="10">CRISPR (clustered regularly interspaced short palindromic repeat), is an adaptive immune system that provides protection against mobile genetic elements (viruses, transposable elements and conjugative plasmids). CRISPR clusters contain spacers, sequences complementary to antecedent mobile elements, and target invading nucleic acids. CRISPR clusters are transcribed and processed into CRISPR RNA (crRNA). Acts as a dsDNA endonuclease. Involved in the integration of spacer DNA into the CRISPR cassette.</text>
</comment>
<keyword evidence="2 10" id="KW-0479">Metal-binding</keyword>
<comment type="cofactor">
    <cofactor evidence="10">
        <name>Mg(2+)</name>
        <dbReference type="ChEBI" id="CHEBI:18420"/>
    </cofactor>
    <cofactor evidence="10">
        <name>Mn(2+)</name>
        <dbReference type="ChEBI" id="CHEBI:29035"/>
    </cofactor>
</comment>
<keyword evidence="1 10" id="KW-0540">Nuclease</keyword>
<evidence type="ECO:0000256" key="2">
    <source>
        <dbReference type="ARBA" id="ARBA00022723"/>
    </source>
</evidence>
<dbReference type="KEGG" id="ccur:IAR63_05075"/>
<protein>
    <recommendedName>
        <fullName evidence="10">CRISPR-associated endonuclease Cas1</fullName>
        <ecNumber evidence="10">3.1.-.-</ecNumber>
    </recommendedName>
</protein>
<feature type="binding site" evidence="10">
    <location>
        <position position="240"/>
    </location>
    <ligand>
        <name>Mn(2+)</name>
        <dbReference type="ChEBI" id="CHEBI:29035"/>
    </ligand>
</feature>
<evidence type="ECO:0000256" key="6">
    <source>
        <dbReference type="ARBA" id="ARBA00023118"/>
    </source>
</evidence>
<dbReference type="GO" id="GO:0004519">
    <property type="term" value="F:endonuclease activity"/>
    <property type="evidence" value="ECO:0007669"/>
    <property type="project" value="UniProtKB-UniRule"/>
</dbReference>
<dbReference type="GO" id="GO:0046872">
    <property type="term" value="F:metal ion binding"/>
    <property type="evidence" value="ECO:0007669"/>
    <property type="project" value="UniProtKB-UniRule"/>
</dbReference>
<feature type="binding site" evidence="10">
    <location>
        <position position="225"/>
    </location>
    <ligand>
        <name>Mn(2+)</name>
        <dbReference type="ChEBI" id="CHEBI:29035"/>
    </ligand>
</feature>
<keyword evidence="8 10" id="KW-0464">Manganese</keyword>
<dbReference type="PANTHER" id="PTHR34353:SF2">
    <property type="entry name" value="CRISPR-ASSOCIATED ENDONUCLEASE CAS1 1"/>
    <property type="match status" value="1"/>
</dbReference>
<evidence type="ECO:0000313" key="11">
    <source>
        <dbReference type="EMBL" id="QNP30415.1"/>
    </source>
</evidence>
<dbReference type="GO" id="GO:0003677">
    <property type="term" value="F:DNA binding"/>
    <property type="evidence" value="ECO:0007669"/>
    <property type="project" value="UniProtKB-KW"/>
</dbReference>
<proteinExistence type="inferred from homology"/>
<keyword evidence="5 10" id="KW-0460">Magnesium</keyword>
<accession>A0A7H0F2Z9</accession>
<dbReference type="GO" id="GO:0016787">
    <property type="term" value="F:hydrolase activity"/>
    <property type="evidence" value="ECO:0007669"/>
    <property type="project" value="UniProtKB-KW"/>
</dbReference>
<evidence type="ECO:0000256" key="4">
    <source>
        <dbReference type="ARBA" id="ARBA00022801"/>
    </source>
</evidence>
<gene>
    <name evidence="10 11" type="primary">cas1</name>
    <name evidence="11" type="ORF">IAR63_05075</name>
</gene>
<sequence>MTILFLLEQDTLVRQIDERLEIFKHDKRLTDVPLCKLESVVVYGRVILTIPALKILNQRSIPITYLSEEGRTVATLLPEPNPNAILRSKQYQASFDTHKTLAIAREIIRGKLFNQHTILARFSRQNERSEKVISALKSLKACQKSIDQTTSLNELRGYEGQGASSYFGVLGELLTGTPWSFSHRTRRPPTDPVNALLGFGYALLYGDCRAALHTVGLDPYQGFLHGERYGRANLALDLMEEFRPIFVDGLVLQLLRNNSLEKESFINYPGGAVHLNEQGMKKFIQSYEQRKNTTFQHSVFEIQTDYRRALILQARLLAKHLNQEIEKYLPLKVR</sequence>
<evidence type="ECO:0000256" key="10">
    <source>
        <dbReference type="HAMAP-Rule" id="MF_01470"/>
    </source>
</evidence>
<keyword evidence="4 10" id="KW-0378">Hydrolase</keyword>
<feature type="binding site" evidence="10">
    <location>
        <position position="159"/>
    </location>
    <ligand>
        <name>Mn(2+)</name>
        <dbReference type="ChEBI" id="CHEBI:29035"/>
    </ligand>
</feature>